<keyword evidence="14" id="KW-1185">Reference proteome</keyword>
<keyword evidence="3" id="KW-0235">DNA replication</keyword>
<evidence type="ECO:0000313" key="13">
    <source>
        <dbReference type="EMBL" id="KAF4674076.1"/>
    </source>
</evidence>
<dbReference type="InterPro" id="IPR033762">
    <property type="entry name" value="MCM_OB"/>
</dbReference>
<dbReference type="InterPro" id="IPR041562">
    <property type="entry name" value="MCM_lid"/>
</dbReference>
<dbReference type="Pfam" id="PF17207">
    <property type="entry name" value="MCM_OB"/>
    <property type="match status" value="1"/>
</dbReference>
<dbReference type="GO" id="GO:0042555">
    <property type="term" value="C:MCM complex"/>
    <property type="evidence" value="ECO:0007669"/>
    <property type="project" value="TreeGrafter"/>
</dbReference>
<evidence type="ECO:0000313" key="14">
    <source>
        <dbReference type="Proteomes" id="UP000591131"/>
    </source>
</evidence>
<gene>
    <name evidence="13" type="primary">MCM2_2</name>
    <name evidence="13" type="ORF">FOL47_009755</name>
</gene>
<name>A0A7J6MRQ6_PERCH</name>
<feature type="region of interest" description="Disordered" evidence="11">
    <location>
        <begin position="522"/>
        <end position="592"/>
    </location>
</feature>
<evidence type="ECO:0000256" key="8">
    <source>
        <dbReference type="ARBA" id="ARBA00023125"/>
    </source>
</evidence>
<dbReference type="InterPro" id="IPR027417">
    <property type="entry name" value="P-loop_NTPase"/>
</dbReference>
<feature type="compositionally biased region" description="Basic and acidic residues" evidence="11">
    <location>
        <begin position="1348"/>
        <end position="1359"/>
    </location>
</feature>
<dbReference type="GO" id="GO:0008236">
    <property type="term" value="F:serine-type peptidase activity"/>
    <property type="evidence" value="ECO:0007669"/>
    <property type="project" value="InterPro"/>
</dbReference>
<keyword evidence="7 10" id="KW-0067">ATP-binding</keyword>
<dbReference type="InterPro" id="IPR027925">
    <property type="entry name" value="MCM_N"/>
</dbReference>
<comment type="caution">
    <text evidence="13">The sequence shown here is derived from an EMBL/GenBank/DDBJ whole genome shotgun (WGS) entry which is preliminary data.</text>
</comment>
<dbReference type="PROSITE" id="PS00847">
    <property type="entry name" value="MCM_1"/>
    <property type="match status" value="1"/>
</dbReference>
<protein>
    <recommendedName>
        <fullName evidence="2">DNA helicase</fullName>
        <ecNumber evidence="2">3.6.4.12</ecNumber>
    </recommendedName>
</protein>
<organism evidence="13 14">
    <name type="scientific">Perkinsus chesapeaki</name>
    <name type="common">Clam parasite</name>
    <name type="synonym">Perkinsus andrewsi</name>
    <dbReference type="NCBI Taxonomy" id="330153"/>
    <lineage>
        <taxon>Eukaryota</taxon>
        <taxon>Sar</taxon>
        <taxon>Alveolata</taxon>
        <taxon>Perkinsozoa</taxon>
        <taxon>Perkinsea</taxon>
        <taxon>Perkinsida</taxon>
        <taxon>Perkinsidae</taxon>
        <taxon>Perkinsus</taxon>
    </lineage>
</organism>
<dbReference type="InterPro" id="IPR031327">
    <property type="entry name" value="MCM"/>
</dbReference>
<dbReference type="GO" id="GO:0006508">
    <property type="term" value="P:proteolysis"/>
    <property type="evidence" value="ECO:0007669"/>
    <property type="project" value="InterPro"/>
</dbReference>
<keyword evidence="5" id="KW-0378">Hydrolase</keyword>
<feature type="compositionally biased region" description="Basic and acidic residues" evidence="11">
    <location>
        <begin position="522"/>
        <end position="535"/>
    </location>
</feature>
<dbReference type="GO" id="GO:0017116">
    <property type="term" value="F:single-stranded DNA helicase activity"/>
    <property type="evidence" value="ECO:0007669"/>
    <property type="project" value="TreeGrafter"/>
</dbReference>
<dbReference type="GO" id="GO:0043138">
    <property type="term" value="F:3'-5' DNA helicase activity"/>
    <property type="evidence" value="ECO:0007669"/>
    <property type="project" value="TreeGrafter"/>
</dbReference>
<dbReference type="Pfam" id="PF23669">
    <property type="entry name" value="WHD_MCM2"/>
    <property type="match status" value="1"/>
</dbReference>
<dbReference type="PRINTS" id="PR01657">
    <property type="entry name" value="MCMFAMILY"/>
</dbReference>
<proteinExistence type="inferred from homology"/>
<evidence type="ECO:0000256" key="11">
    <source>
        <dbReference type="SAM" id="MobiDB-lite"/>
    </source>
</evidence>
<evidence type="ECO:0000256" key="7">
    <source>
        <dbReference type="ARBA" id="ARBA00022840"/>
    </source>
</evidence>
<accession>A0A7J6MRQ6</accession>
<evidence type="ECO:0000256" key="9">
    <source>
        <dbReference type="ARBA" id="ARBA00023242"/>
    </source>
</evidence>
<dbReference type="SUPFAM" id="SSF50249">
    <property type="entry name" value="Nucleic acid-binding proteins"/>
    <property type="match status" value="1"/>
</dbReference>
<dbReference type="Gene3D" id="2.40.50.140">
    <property type="entry name" value="Nucleic acid-binding proteins"/>
    <property type="match status" value="2"/>
</dbReference>
<dbReference type="SMART" id="SM00350">
    <property type="entry name" value="MCM"/>
    <property type="match status" value="1"/>
</dbReference>
<dbReference type="InterPro" id="IPR029058">
    <property type="entry name" value="AB_hydrolase_fold"/>
</dbReference>
<evidence type="ECO:0000256" key="5">
    <source>
        <dbReference type="ARBA" id="ARBA00022801"/>
    </source>
</evidence>
<evidence type="ECO:0000256" key="10">
    <source>
        <dbReference type="RuleBase" id="RU004070"/>
    </source>
</evidence>
<dbReference type="Proteomes" id="UP000591131">
    <property type="component" value="Unassembled WGS sequence"/>
</dbReference>
<dbReference type="InterPro" id="IPR009378">
    <property type="entry name" value="H2_N"/>
</dbReference>
<evidence type="ECO:0000256" key="3">
    <source>
        <dbReference type="ARBA" id="ARBA00022705"/>
    </source>
</evidence>
<keyword evidence="6 13" id="KW-0347">Helicase</keyword>
<dbReference type="InterPro" id="IPR012340">
    <property type="entry name" value="NA-bd_OB-fold"/>
</dbReference>
<feature type="compositionally biased region" description="Acidic residues" evidence="11">
    <location>
        <begin position="313"/>
        <end position="323"/>
    </location>
</feature>
<dbReference type="GO" id="GO:1902975">
    <property type="term" value="P:mitotic DNA replication initiation"/>
    <property type="evidence" value="ECO:0007669"/>
    <property type="project" value="TreeGrafter"/>
</dbReference>
<evidence type="ECO:0000259" key="12">
    <source>
        <dbReference type="PROSITE" id="PS50051"/>
    </source>
</evidence>
<dbReference type="PROSITE" id="PS50051">
    <property type="entry name" value="MCM_2"/>
    <property type="match status" value="1"/>
</dbReference>
<dbReference type="SUPFAM" id="SSF53474">
    <property type="entry name" value="alpha/beta-Hydrolases"/>
    <property type="match status" value="1"/>
</dbReference>
<dbReference type="OrthoDB" id="844at2759"/>
<dbReference type="GO" id="GO:0003697">
    <property type="term" value="F:single-stranded DNA binding"/>
    <property type="evidence" value="ECO:0007669"/>
    <property type="project" value="TreeGrafter"/>
</dbReference>
<dbReference type="GO" id="GO:0005524">
    <property type="term" value="F:ATP binding"/>
    <property type="evidence" value="ECO:0007669"/>
    <property type="project" value="UniProtKB-KW"/>
</dbReference>
<dbReference type="Pfam" id="PF17855">
    <property type="entry name" value="MCM_lid"/>
    <property type="match status" value="1"/>
</dbReference>
<evidence type="ECO:0000256" key="6">
    <source>
        <dbReference type="ARBA" id="ARBA00022806"/>
    </source>
</evidence>
<dbReference type="Pfam" id="PF00326">
    <property type="entry name" value="Peptidase_S9"/>
    <property type="match status" value="1"/>
</dbReference>
<dbReference type="GO" id="GO:0000727">
    <property type="term" value="P:double-strand break repair via break-induced replication"/>
    <property type="evidence" value="ECO:0007669"/>
    <property type="project" value="TreeGrafter"/>
</dbReference>
<dbReference type="InterPro" id="IPR001208">
    <property type="entry name" value="MCM_dom"/>
</dbReference>
<keyword evidence="8 10" id="KW-0238">DNA-binding</keyword>
<evidence type="ECO:0000256" key="2">
    <source>
        <dbReference type="ARBA" id="ARBA00012551"/>
    </source>
</evidence>
<keyword evidence="4 10" id="KW-0547">Nucleotide-binding</keyword>
<feature type="domain" description="MCM C-terminal AAA(+) ATPase" evidence="12">
    <location>
        <begin position="1679"/>
        <end position="1885"/>
    </location>
</feature>
<feature type="region of interest" description="Disordered" evidence="11">
    <location>
        <begin position="1348"/>
        <end position="1381"/>
    </location>
</feature>
<evidence type="ECO:0000256" key="1">
    <source>
        <dbReference type="ARBA" id="ARBA00004123"/>
    </source>
</evidence>
<dbReference type="Pfam" id="PF00493">
    <property type="entry name" value="MCM"/>
    <property type="match status" value="1"/>
</dbReference>
<dbReference type="PANTHER" id="PTHR11630">
    <property type="entry name" value="DNA REPLICATION LICENSING FACTOR MCM FAMILY MEMBER"/>
    <property type="match status" value="1"/>
</dbReference>
<dbReference type="InterPro" id="IPR059098">
    <property type="entry name" value="WHD_MCM2"/>
</dbReference>
<dbReference type="Gene3D" id="3.40.50.1820">
    <property type="entry name" value="alpha/beta hydrolase"/>
    <property type="match status" value="1"/>
</dbReference>
<comment type="similarity">
    <text evidence="10">Belongs to the MCM family.</text>
</comment>
<feature type="region of interest" description="Disordered" evidence="11">
    <location>
        <begin position="285"/>
        <end position="373"/>
    </location>
</feature>
<dbReference type="SUPFAM" id="SSF52540">
    <property type="entry name" value="P-loop containing nucleoside triphosphate hydrolases"/>
    <property type="match status" value="1"/>
</dbReference>
<dbReference type="EC" id="3.6.4.12" evidence="2"/>
<reference evidence="13 14" key="1">
    <citation type="submission" date="2020-04" db="EMBL/GenBank/DDBJ databases">
        <title>Perkinsus chesapeaki whole genome sequence.</title>
        <authorList>
            <person name="Bogema D.R."/>
        </authorList>
    </citation>
    <scope>NUCLEOTIDE SEQUENCE [LARGE SCALE GENOMIC DNA]</scope>
    <source>
        <strain evidence="13">ATCC PRA-425</strain>
    </source>
</reference>
<keyword evidence="9" id="KW-0539">Nucleus</keyword>
<dbReference type="InterPro" id="IPR001375">
    <property type="entry name" value="Peptidase_S9_cat"/>
</dbReference>
<sequence length="2080" mass="231946">MSGAAVFKRLPLAAKGVQVYQVSKATYRAGAALGMDLSVTKKPLNQALDAAIHKPQFLEVDTLKGYKGLMRVKDEVGGGVKETNPLLKDLPKDTAKNWEIDIVECLEKLKVDLFEDDDDDEEGGDHPINFAQAAIGLYHSATVYARKIDSLYLKMYETMELLGRGVGEKERRKNAREAKKLRKKLGIFDDGDGCELLDNKIVRAPDSQLNMLKGGGQKGMNTNHSFVHRVPLFLVPREEGDRKRPEYKVSGCTVNPYNMAVLLPDLEGKCSTNMEEDIILRKHSGNDGTAADVAPLPPPPTQTLVEAPGMPSIDDEGEGEEEANASAAAALNDYPPHDDGDDGVSLPDQHDDDYNNDSGIGAEPAPVTGEENEGEAIHDAVLDASSTNSLPNGDLQPVNESNAIDVYEGEEDDDEDDEEEEGIWTLLDPYVNPGKKPHKPMKIGIVGKPITVKVQNAASIKLSNGRRAAMNLDIAEDSILPNTSDRPALVWQTMGEYPEAASIENKLALQVSNNRKESRKVVRQRNERASMERMKALQQLRATRNVVTEAERREEKPQHGIDEGGESSVPTADDINMSPGSSGDDGVKRKEGRKKKYGIRLLDADKCVNYDVEEGDDIDVGDNNIASRRGKKKPRRITTVLHPTSVVNDTTYYKSEITPANEIDKGSIIKQKWKEDGPSEYWEINNVRQVKQGRQAAHVSLEYTNLTSNKPERWKGSTTAKFNVVKVEKQACQILYWDNDEKVFYVQDDEFNQQELPQRYVKDASKFLKNGDQVTLWLDDDEIVKSFTPTSEIENKAASIVKSILSTSATVTSANFIKSSKAARVIFTRPDIEEFEPRKLCRHVVFNNNNNVFSLPDVPLDERVKAWTVNNDDKCSEARVVVTTTVADTNSGGAAASAGGSMYLEVYKDGYEMVRRQLPKDIQEVRNGGPFGELQMYNDEYVIIPAERRLPKYPKTWWSTEIKDNNNDKAAAVITPMDKFRYKANFGEELTDVKEPCVYIYCINDDKYIDITESIGKEFMKDKTIGPSSIYYIPDFTTANTIVPSLITKGLYMAIGPNPSDDGNVVVKGERMVFVGKREVFNTHITAMELYVVDTNSMTYKEIPIHGDDKWKGLYLHLHEESRSLVRWVPHPSGNHEVILITQKFLDALPGHAGTMDVYDCNDIVTHAVEDLYNLTGKKVNGISVFGGSHGGFLCGHLMGASDPTIRHRYQCGILWNPAVDLLSQCLTTDIPEWCFVEAFPPTTTTKPSSPTFTYQSLTMDEIQRMRDVSATRLTNNVDKPVLVLLGESDQRVPHMGGLRWAQAVSVNGKCPSVDVYMYPGQGHAIDKPEYENEYGNDMNARLRAERELRERDRGEGRRLPGAVFGEDSSDSEGEDDRMGAYERKRRRLERLRRAAQAEDDDAAMDDEFDADLIDLNNEEVGPDTDLSPDSRLGKKIIANFTKFLQTFVDPNEDATEAYYSEKIHQMCAEGKTSFTVSFHPHLADWSPFMAQWLCDRPHHILNLLHQAATEYTKKKYKELFANDRHREINVRIVSFPVIDLIRNLRAFHINKLVNVVGNNNDTGTGPYAVNREETVYKNHQVITLQESPGSVLPGRMPRSVEVILSGDLVDSVRPGDQCSIVGTYHARYDSAGNVRAGFPVFKCAIDANSIIRQNEMKIESVRDEDKREIFALSKDPHIRERIIASIAPSVYGATTVKTALAMALFGGREKVAQGRHRIRGDINVLILGDPGLAKSQCLKFVNKLFQRSVYTTGKGASAVGLTASVRKDYQTGEYTLEGGALVLADSGICLIDEFDKMNDADRTSIHEAMEQQSISISKAGIVASLSAKCSVVAAANPVGGRYNPSLTFTDNVDLTDPILSRFDALCVIRDEIDIFQDERLADFVVCTHMQNHPREPNDNISDVDADKLANFYKEIRSAASDSHGLPMTVRHIESMIRMAEASAKMELRDYVTSKDIDHAIATMLSSFIMTQKHAVAERLRRRFEAKYISSVTDHNELLHFVLRKLFKQQMDLVLLTAGIGRDAGNIDDADIPEVTIDKNAFIADLRNVREYLESALFAEVFTMDEDGKTIRRKAVAAAA</sequence>
<dbReference type="GO" id="GO:0005634">
    <property type="term" value="C:nucleus"/>
    <property type="evidence" value="ECO:0007669"/>
    <property type="project" value="UniProtKB-SubCell"/>
</dbReference>
<dbReference type="PANTHER" id="PTHR11630:SF44">
    <property type="entry name" value="DNA REPLICATION LICENSING FACTOR MCM2"/>
    <property type="match status" value="1"/>
</dbReference>
<dbReference type="Pfam" id="PF14551">
    <property type="entry name" value="MCM_N"/>
    <property type="match status" value="1"/>
</dbReference>
<dbReference type="Gene3D" id="3.30.1640.10">
    <property type="entry name" value="mini-chromosome maintenance (MCM) complex, chain A, domain 1"/>
    <property type="match status" value="1"/>
</dbReference>
<comment type="subcellular location">
    <subcellularLocation>
        <location evidence="1">Nucleus</location>
    </subcellularLocation>
</comment>
<evidence type="ECO:0000256" key="4">
    <source>
        <dbReference type="ARBA" id="ARBA00022741"/>
    </source>
</evidence>
<dbReference type="InterPro" id="IPR018525">
    <property type="entry name" value="MCM_CS"/>
</dbReference>
<dbReference type="Gene3D" id="3.40.50.300">
    <property type="entry name" value="P-loop containing nucleotide triphosphate hydrolases"/>
    <property type="match status" value="1"/>
</dbReference>
<dbReference type="EMBL" id="JAAPAO010000070">
    <property type="protein sequence ID" value="KAF4674076.1"/>
    <property type="molecule type" value="Genomic_DNA"/>
</dbReference>
<feature type="compositionally biased region" description="Basic and acidic residues" evidence="11">
    <location>
        <begin position="549"/>
        <end position="562"/>
    </location>
</feature>
<dbReference type="Pfam" id="PF06278">
    <property type="entry name" value="CNDH2_N"/>
    <property type="match status" value="1"/>
</dbReference>